<proteinExistence type="inferred from homology"/>
<dbReference type="OrthoDB" id="73639at2759"/>
<accession>A0A8J2TB26</accession>
<dbReference type="InterPro" id="IPR048696">
    <property type="entry name" value="SHQ1-like_CS"/>
</dbReference>
<comment type="similarity">
    <text evidence="1">Belongs to the SHQ1 family.</text>
</comment>
<dbReference type="Pfam" id="PF21413">
    <property type="entry name" value="SHQ1-like_CS"/>
    <property type="match status" value="1"/>
</dbReference>
<dbReference type="SUPFAM" id="SSF49764">
    <property type="entry name" value="HSP20-like chaperones"/>
    <property type="match status" value="1"/>
</dbReference>
<dbReference type="PANTHER" id="PTHR12967">
    <property type="entry name" value="PROTEIN SHQ1 HOMOLOG"/>
    <property type="match status" value="1"/>
</dbReference>
<dbReference type="InterPro" id="IPR007009">
    <property type="entry name" value="Shq1_C"/>
</dbReference>
<sequence>MITPRFSISQDDEYIHIIVNVSSLRFNAAGLEMVVDENVFVFHLSPYYLRLRFPHNVVDDERATARYQSQDESIDIKLPKEQKGLFFADLDVPTKLLARRGDLLGAAALETHNKETAKRPLIQEVGGGSNDVSELKTIEEQGEAFNWEIEQKPYESRDGLLKTKYGFDNLYDNVISVSVSNGNDINELDNPEQTSANDRVKERLLKEKLKFDAEYYVSEYMVHKHGSPEELEINGINEVLKCTPPIVKQYLKWYKFTEDKDATMSFEFSKQEQTQMQENIPHKEYLVQDVKRLYVTVLSLLFGYMFEQLECAGTHNTESAWTIGRLTPQIAFLDQQLLLDEDIGTVSIVKAAVVTGTRRSLSYPLHRNFELSQRAWNFVYYMLRAGKRMICRCLLDIHEVYRFHDVYYVYNKVLLDDLCSWFLSQGSENVIRSLAVELKKEIDAMDKDEIEFDCVSGFDTETGEPSWENMTLREMEIIAENQYRESDSRE</sequence>
<name>A0A8J2TB26_ZYGB2</name>
<dbReference type="PROSITE" id="PS51203">
    <property type="entry name" value="CS"/>
    <property type="match status" value="1"/>
</dbReference>
<dbReference type="InterPro" id="IPR008978">
    <property type="entry name" value="HSP20-like_chaperone"/>
</dbReference>
<dbReference type="AlphaFoldDB" id="A0A8J2TB26"/>
<organism evidence="3 4">
    <name type="scientific">Zygosaccharomyces bailii (strain CLIB 213 / ATCC 58445 / CBS 680 / BCRC 21525 / NBRC 1098 / NCYC 1416 / NRRL Y-2227)</name>
    <dbReference type="NCBI Taxonomy" id="1333698"/>
    <lineage>
        <taxon>Eukaryota</taxon>
        <taxon>Fungi</taxon>
        <taxon>Dikarya</taxon>
        <taxon>Ascomycota</taxon>
        <taxon>Saccharomycotina</taxon>
        <taxon>Saccharomycetes</taxon>
        <taxon>Saccharomycetales</taxon>
        <taxon>Saccharomycetaceae</taxon>
        <taxon>Zygosaccharomyces</taxon>
    </lineage>
</organism>
<evidence type="ECO:0000259" key="2">
    <source>
        <dbReference type="PROSITE" id="PS51203"/>
    </source>
</evidence>
<dbReference type="FunFam" id="2.60.40.790:FF:000064">
    <property type="entry name" value="Protein SHQ1"/>
    <property type="match status" value="1"/>
</dbReference>
<dbReference type="GO" id="GO:0000493">
    <property type="term" value="P:box H/ACA snoRNP assembly"/>
    <property type="evidence" value="ECO:0007669"/>
    <property type="project" value="InterPro"/>
</dbReference>
<dbReference type="PANTHER" id="PTHR12967:SF0">
    <property type="entry name" value="PROTEIN SHQ1 HOMOLOG"/>
    <property type="match status" value="1"/>
</dbReference>
<feature type="domain" description="CS" evidence="2">
    <location>
        <begin position="1"/>
        <end position="91"/>
    </location>
</feature>
<dbReference type="GO" id="GO:0005737">
    <property type="term" value="C:cytoplasm"/>
    <property type="evidence" value="ECO:0007669"/>
    <property type="project" value="TreeGrafter"/>
</dbReference>
<evidence type="ECO:0000313" key="4">
    <source>
        <dbReference type="Proteomes" id="UP000019375"/>
    </source>
</evidence>
<dbReference type="Gene3D" id="2.60.40.790">
    <property type="match status" value="1"/>
</dbReference>
<dbReference type="InterPro" id="IPR039742">
    <property type="entry name" value="Shq1"/>
</dbReference>
<dbReference type="Pfam" id="PF04925">
    <property type="entry name" value="SHQ1"/>
    <property type="match status" value="1"/>
</dbReference>
<reference evidence="4" key="1">
    <citation type="journal article" date="2013" name="Genome Announc.">
        <title>Genome sequence of the food spoilage yeast Zygosaccharomyces bailii CLIB 213(T).</title>
        <authorList>
            <person name="Galeote V."/>
            <person name="Bigey F."/>
            <person name="Devillers H."/>
            <person name="Neuveglise C."/>
            <person name="Dequin S."/>
        </authorList>
    </citation>
    <scope>NUCLEOTIDE SEQUENCE [LARGE SCALE GENOMIC DNA]</scope>
    <source>
        <strain evidence="4">CLIB 213 / ATCC 58445 / CBS 680 / CCRC 21525 / NBRC 1098 / NCYC 1416 / NRRL Y-2227</strain>
    </source>
</reference>
<dbReference type="GO" id="GO:0051082">
    <property type="term" value="F:unfolded protein binding"/>
    <property type="evidence" value="ECO:0007669"/>
    <property type="project" value="TreeGrafter"/>
</dbReference>
<dbReference type="EMBL" id="HG316463">
    <property type="protein sequence ID" value="CDF91197.1"/>
    <property type="molecule type" value="Genomic_DNA"/>
</dbReference>
<dbReference type="GO" id="GO:0005654">
    <property type="term" value="C:nucleoplasm"/>
    <property type="evidence" value="ECO:0007669"/>
    <property type="project" value="TreeGrafter"/>
</dbReference>
<evidence type="ECO:0000256" key="1">
    <source>
        <dbReference type="ARBA" id="ARBA00005607"/>
    </source>
</evidence>
<dbReference type="Proteomes" id="UP000019375">
    <property type="component" value="Unassembled WGS sequence"/>
</dbReference>
<dbReference type="InterPro" id="IPR007052">
    <property type="entry name" value="CS_dom"/>
</dbReference>
<gene>
    <name evidence="3" type="ORF">BN860_01860g</name>
</gene>
<evidence type="ECO:0000313" key="3">
    <source>
        <dbReference type="EMBL" id="CDF91197.1"/>
    </source>
</evidence>
<keyword evidence="4" id="KW-1185">Reference proteome</keyword>
<protein>
    <submittedName>
        <fullName evidence="3">ZYBA0S10-01860g1_1</fullName>
    </submittedName>
</protein>